<dbReference type="EMBL" id="RSCK01000021">
    <property type="protein sequence ID" value="RUT11774.1"/>
    <property type="molecule type" value="Genomic_DNA"/>
</dbReference>
<dbReference type="CDD" id="cd03801">
    <property type="entry name" value="GT4_PimA-like"/>
    <property type="match status" value="1"/>
</dbReference>
<accession>A0AB37UKB9</accession>
<evidence type="ECO:0000313" key="4">
    <source>
        <dbReference type="Proteomes" id="UP000282574"/>
    </source>
</evidence>
<sequence length="405" mass="46176">MKTVDSIHSKKTKFKTNSCLRVLFVSHAYVVGVNQGKLQAIAEIDGIEVGLLAPNNWKALEWNRRLELEKPYSKIQVYSAPVLFAGRGGAHIYAPWRVWQVLNDFQPDIVQVEEEVFSMCAFELAIWTRITGKQLVVFGWENMDRNLPRFRRWVRQFVLNSASAIIAGNHEGADLLRHWGYTRKIAIIPQMGVDTNLFAPRLSQGDRQEFHIGFLGRFVAGKGIDILFTAVSQLRQRGFNCRVILCGSGTSEADLRQEAEKQQIADLVIWEKAVRHEAAPIAIAQFDVLVLPSRTTPTWKEQFGHVLIEAMAMGVPVIGSTSGEIPHAIGRSDLVFPEEDADRLAAILERLICDPNWRQEVKNYCLNRVQQHYSHERIAARSLQLWQTLREWGVRNREWGEIVDN</sequence>
<comment type="caution">
    <text evidence="3">The sequence shown here is derived from an EMBL/GenBank/DDBJ whole genome shotgun (WGS) entry which is preliminary data.</text>
</comment>
<feature type="domain" description="Glycosyltransferase subfamily 4-like N-terminal" evidence="2">
    <location>
        <begin position="46"/>
        <end position="195"/>
    </location>
</feature>
<dbReference type="Pfam" id="PF00534">
    <property type="entry name" value="Glycos_transf_1"/>
    <property type="match status" value="1"/>
</dbReference>
<evidence type="ECO:0000259" key="1">
    <source>
        <dbReference type="Pfam" id="PF00534"/>
    </source>
</evidence>
<keyword evidence="3" id="KW-0808">Transferase</keyword>
<dbReference type="GO" id="GO:0016757">
    <property type="term" value="F:glycosyltransferase activity"/>
    <property type="evidence" value="ECO:0007669"/>
    <property type="project" value="InterPro"/>
</dbReference>
<dbReference type="InterPro" id="IPR028098">
    <property type="entry name" value="Glyco_trans_4-like_N"/>
</dbReference>
<name>A0AB37UKB9_9CYAN</name>
<dbReference type="InterPro" id="IPR050194">
    <property type="entry name" value="Glycosyltransferase_grp1"/>
</dbReference>
<gene>
    <name evidence="3" type="ORF">DSM107010_29510</name>
</gene>
<dbReference type="Pfam" id="PF13439">
    <property type="entry name" value="Glyco_transf_4"/>
    <property type="match status" value="1"/>
</dbReference>
<evidence type="ECO:0000259" key="2">
    <source>
        <dbReference type="Pfam" id="PF13439"/>
    </source>
</evidence>
<keyword evidence="4" id="KW-1185">Reference proteome</keyword>
<dbReference type="Gene3D" id="3.40.50.2000">
    <property type="entry name" value="Glycogen Phosphorylase B"/>
    <property type="match status" value="2"/>
</dbReference>
<dbReference type="PANTHER" id="PTHR45947:SF3">
    <property type="entry name" value="SULFOQUINOVOSYL TRANSFERASE SQD2"/>
    <property type="match status" value="1"/>
</dbReference>
<feature type="domain" description="Glycosyl transferase family 1" evidence="1">
    <location>
        <begin position="209"/>
        <end position="364"/>
    </location>
</feature>
<dbReference type="InterPro" id="IPR001296">
    <property type="entry name" value="Glyco_trans_1"/>
</dbReference>
<protein>
    <submittedName>
        <fullName evidence="3">Glycosyl transferase family 1</fullName>
    </submittedName>
</protein>
<dbReference type="SUPFAM" id="SSF53756">
    <property type="entry name" value="UDP-Glycosyltransferase/glycogen phosphorylase"/>
    <property type="match status" value="1"/>
</dbReference>
<dbReference type="PANTHER" id="PTHR45947">
    <property type="entry name" value="SULFOQUINOVOSYL TRANSFERASE SQD2"/>
    <property type="match status" value="1"/>
</dbReference>
<dbReference type="RefSeq" id="WP_106166150.1">
    <property type="nucleotide sequence ID" value="NZ_JAVKZF010000002.1"/>
</dbReference>
<reference evidence="3 4" key="1">
    <citation type="journal article" date="2019" name="Genome Biol. Evol.">
        <title>Day and night: Metabolic profiles and evolutionary relationships of six axenic non-marine cyanobacteria.</title>
        <authorList>
            <person name="Will S.E."/>
            <person name="Henke P."/>
            <person name="Boedeker C."/>
            <person name="Huang S."/>
            <person name="Brinkmann H."/>
            <person name="Rohde M."/>
            <person name="Jarek M."/>
            <person name="Friedl T."/>
            <person name="Seufert S."/>
            <person name="Schumacher M."/>
            <person name="Overmann J."/>
            <person name="Neumann-Schaal M."/>
            <person name="Petersen J."/>
        </authorList>
    </citation>
    <scope>NUCLEOTIDE SEQUENCE [LARGE SCALE GENOMIC DNA]</scope>
    <source>
        <strain evidence="3 4">SAG 39.79</strain>
    </source>
</reference>
<dbReference type="AlphaFoldDB" id="A0AB37UKB9"/>
<proteinExistence type="predicted"/>
<organism evidence="3 4">
    <name type="scientific">Chroococcidiopsis cubana SAG 39.79</name>
    <dbReference type="NCBI Taxonomy" id="388085"/>
    <lineage>
        <taxon>Bacteria</taxon>
        <taxon>Bacillati</taxon>
        <taxon>Cyanobacteriota</taxon>
        <taxon>Cyanophyceae</taxon>
        <taxon>Chroococcidiopsidales</taxon>
        <taxon>Chroococcidiopsidaceae</taxon>
        <taxon>Chroococcidiopsis</taxon>
    </lineage>
</organism>
<evidence type="ECO:0000313" key="3">
    <source>
        <dbReference type="EMBL" id="RUT11774.1"/>
    </source>
</evidence>
<dbReference type="Proteomes" id="UP000282574">
    <property type="component" value="Unassembled WGS sequence"/>
</dbReference>